<evidence type="ECO:0000313" key="4">
    <source>
        <dbReference type="EMBL" id="SHM75527.1"/>
    </source>
</evidence>
<feature type="transmembrane region" description="Helical" evidence="2">
    <location>
        <begin position="28"/>
        <end position="48"/>
    </location>
</feature>
<evidence type="ECO:0000259" key="3">
    <source>
        <dbReference type="SMART" id="SM01208"/>
    </source>
</evidence>
<reference evidence="5" key="1">
    <citation type="submission" date="2016-11" db="EMBL/GenBank/DDBJ databases">
        <authorList>
            <person name="Varghese N."/>
            <person name="Submissions S."/>
        </authorList>
    </citation>
    <scope>NUCLEOTIDE SEQUENCE [LARGE SCALE GENOMIC DNA]</scope>
    <source>
        <strain evidence="5">DSM 18802</strain>
    </source>
</reference>
<dbReference type="InterPro" id="IPR007391">
    <property type="entry name" value="Vancomycin_resist_VanW"/>
</dbReference>
<dbReference type="SMART" id="SM01208">
    <property type="entry name" value="G5"/>
    <property type="match status" value="1"/>
</dbReference>
<keyword evidence="1" id="KW-0732">Signal</keyword>
<dbReference type="Proteomes" id="UP000184375">
    <property type="component" value="Unassembled WGS sequence"/>
</dbReference>
<dbReference type="OrthoDB" id="9797191at2"/>
<accession>A0A1M7LC33</accession>
<dbReference type="Gene3D" id="2.20.230.10">
    <property type="entry name" value="Resuscitation-promoting factor rpfb"/>
    <property type="match status" value="1"/>
</dbReference>
<evidence type="ECO:0000256" key="2">
    <source>
        <dbReference type="SAM" id="Phobius"/>
    </source>
</evidence>
<dbReference type="PANTHER" id="PTHR35788">
    <property type="entry name" value="EXPORTED PROTEIN-RELATED"/>
    <property type="match status" value="1"/>
</dbReference>
<name>A0A1M7LC33_9FIRM</name>
<dbReference type="RefSeq" id="WP_084098963.1">
    <property type="nucleotide sequence ID" value="NZ_FRCR01000011.1"/>
</dbReference>
<keyword evidence="2" id="KW-1133">Transmembrane helix</keyword>
<dbReference type="InterPro" id="IPR052913">
    <property type="entry name" value="Glycopeptide_resist_protein"/>
</dbReference>
<keyword evidence="5" id="KW-1185">Reference proteome</keyword>
<dbReference type="Pfam" id="PF12229">
    <property type="entry name" value="PG_binding_4"/>
    <property type="match status" value="1"/>
</dbReference>
<dbReference type="STRING" id="447595.SAMN05660826_01876"/>
<dbReference type="InterPro" id="IPR011098">
    <property type="entry name" value="G5_dom"/>
</dbReference>
<dbReference type="EMBL" id="FRCR01000011">
    <property type="protein sequence ID" value="SHM75527.1"/>
    <property type="molecule type" value="Genomic_DNA"/>
</dbReference>
<dbReference type="PANTHER" id="PTHR35788:SF1">
    <property type="entry name" value="EXPORTED PROTEIN"/>
    <property type="match status" value="1"/>
</dbReference>
<sequence>MNFFYTTDIIHKVELRDKGDLSMNRKSYIIFEILFLWIATFLLGIYIFEARNSKKVFEGIYIGQVYVGGLTEAKAREKLANFVNTRLRDPLILQSSDKTWNIIPEELVEVQIEKTVHEAISAGKSKNFLFRFFNRVKFSFNPKKIELAIKIKDEPFQKILEIISGEIACEPKNAEFKIIDGIIIIEKEKEGIKVDEENLKQEILKIVWSEKRKISVPVIAIKPGITQETLFKMNIKEEIASFSTKFDKTQAGRSTNIRLAAEKLKNHIIPPGEIFSFNNVVGKRTIEEGYKEAPIFLNNKVSAGIGGGVCQLSTTLYNLALLADLEIIERSNHSLPVSYVPLGRDATVNYGVIDLKFKNSTGGYLLLYTEIKGDTLTMKFYGSKKSDKKINIVSEVVKRIPPPVNIKEDYSLEKGKIHINEGKPGYQVRVWKITTYDDGRQEKKLVSTDIYNPTTTILYVGKKEPQTQTHLVESQKS</sequence>
<dbReference type="AlphaFoldDB" id="A0A1M7LC33"/>
<dbReference type="Pfam" id="PF07501">
    <property type="entry name" value="G5"/>
    <property type="match status" value="1"/>
</dbReference>
<proteinExistence type="predicted"/>
<protein>
    <submittedName>
        <fullName evidence="4">Vancomycin resistance protein YoaR, contains peptidoglycan-binding and VanW domains</fullName>
    </submittedName>
</protein>
<keyword evidence="2" id="KW-0812">Transmembrane</keyword>
<evidence type="ECO:0000313" key="5">
    <source>
        <dbReference type="Proteomes" id="UP000184375"/>
    </source>
</evidence>
<feature type="domain" description="G5" evidence="3">
    <location>
        <begin position="388"/>
        <end position="464"/>
    </location>
</feature>
<evidence type="ECO:0000256" key="1">
    <source>
        <dbReference type="ARBA" id="ARBA00022729"/>
    </source>
</evidence>
<organism evidence="4 5">
    <name type="scientific">Caldanaerovirga acetigignens</name>
    <dbReference type="NCBI Taxonomy" id="447595"/>
    <lineage>
        <taxon>Bacteria</taxon>
        <taxon>Bacillati</taxon>
        <taxon>Bacillota</taxon>
        <taxon>Clostridia</taxon>
        <taxon>Thermosediminibacterales</taxon>
        <taxon>Thermosediminibacteraceae</taxon>
        <taxon>Caldanaerovirga</taxon>
    </lineage>
</organism>
<gene>
    <name evidence="4" type="ORF">SAMN05660826_01876</name>
</gene>
<dbReference type="Pfam" id="PF04294">
    <property type="entry name" value="VanW"/>
    <property type="match status" value="1"/>
</dbReference>
<keyword evidence="2" id="KW-0472">Membrane</keyword>
<dbReference type="InterPro" id="IPR022029">
    <property type="entry name" value="YoaR-like_PG-bd"/>
</dbReference>